<dbReference type="InterPro" id="IPR011010">
    <property type="entry name" value="DNA_brk_join_enz"/>
</dbReference>
<gene>
    <name evidence="8" type="ORF">FRUB_01889</name>
</gene>
<dbReference type="Gene3D" id="1.10.150.130">
    <property type="match status" value="1"/>
</dbReference>
<keyword evidence="9" id="KW-1185">Reference proteome</keyword>
<dbReference type="SUPFAM" id="SSF56349">
    <property type="entry name" value="DNA breaking-rejoining enzymes"/>
    <property type="match status" value="1"/>
</dbReference>
<dbReference type="InterPro" id="IPR002104">
    <property type="entry name" value="Integrase_catalytic"/>
</dbReference>
<name>A0A225E438_9BACT</name>
<reference evidence="9" key="1">
    <citation type="submission" date="2017-06" db="EMBL/GenBank/DDBJ databases">
        <title>Genome analysis of Fimbriiglobus ruber SP5, the first member of the order Planctomycetales with confirmed chitinolytic capability.</title>
        <authorList>
            <person name="Ravin N.V."/>
            <person name="Rakitin A.L."/>
            <person name="Ivanova A.A."/>
            <person name="Beletsky A.V."/>
            <person name="Kulichevskaya I.S."/>
            <person name="Mardanov A.V."/>
            <person name="Dedysh S.N."/>
        </authorList>
    </citation>
    <scope>NUCLEOTIDE SEQUENCE [LARGE SCALE GENOMIC DNA]</scope>
    <source>
        <strain evidence="9">SP5</strain>
    </source>
</reference>
<dbReference type="GO" id="GO:0006310">
    <property type="term" value="P:DNA recombination"/>
    <property type="evidence" value="ECO:0007669"/>
    <property type="project" value="UniProtKB-KW"/>
</dbReference>
<feature type="domain" description="Core-binding (CB)" evidence="7">
    <location>
        <begin position="1"/>
        <end position="76"/>
    </location>
</feature>
<dbReference type="EMBL" id="NIDE01000002">
    <property type="protein sequence ID" value="OWK45558.1"/>
    <property type="molecule type" value="Genomic_DNA"/>
</dbReference>
<evidence type="ECO:0000256" key="5">
    <source>
        <dbReference type="PROSITE-ProRule" id="PRU01248"/>
    </source>
</evidence>
<evidence type="ECO:0000313" key="8">
    <source>
        <dbReference type="EMBL" id="OWK45558.1"/>
    </source>
</evidence>
<keyword evidence="3 5" id="KW-0238">DNA-binding</keyword>
<dbReference type="PROSITE" id="PS51900">
    <property type="entry name" value="CB"/>
    <property type="match status" value="1"/>
</dbReference>
<feature type="domain" description="Tyr recombinase" evidence="6">
    <location>
        <begin position="98"/>
        <end position="288"/>
    </location>
</feature>
<evidence type="ECO:0000259" key="6">
    <source>
        <dbReference type="PROSITE" id="PS51898"/>
    </source>
</evidence>
<sequence length="291" mass="33423">MLEAASGAANTYLAKRRDLNLFLGYFRQRMNSDAPDDWTKPVTVAFLRFLETAENRKASTVNRTLASLRHCAAWIHERRPFLAGNPCRGVRELFLDEPAWKGLSDLQVMQLRSAAEQLVCLKKRKNQRGLRDRAIFLSLLHTGLRVSELLAVQKDQYTGRHLVEVRRKGKIRTAKVFLPGEARDVLDAYLIDCRGDRSGPLFLSKAGEPMARQHVDRLLRQLARQASCKLSKDEQIALSAHVLRHTMLRRITEKHGVQFAMEATGHISSKYIWRYVKPSDEEREKAMEELF</sequence>
<evidence type="ECO:0000256" key="4">
    <source>
        <dbReference type="ARBA" id="ARBA00023172"/>
    </source>
</evidence>
<dbReference type="InterPro" id="IPR010998">
    <property type="entry name" value="Integrase_recombinase_N"/>
</dbReference>
<dbReference type="InterPro" id="IPR050090">
    <property type="entry name" value="Tyrosine_recombinase_XerCD"/>
</dbReference>
<dbReference type="PANTHER" id="PTHR30349">
    <property type="entry name" value="PHAGE INTEGRASE-RELATED"/>
    <property type="match status" value="1"/>
</dbReference>
<organism evidence="8 9">
    <name type="scientific">Fimbriiglobus ruber</name>
    <dbReference type="NCBI Taxonomy" id="1908690"/>
    <lineage>
        <taxon>Bacteria</taxon>
        <taxon>Pseudomonadati</taxon>
        <taxon>Planctomycetota</taxon>
        <taxon>Planctomycetia</taxon>
        <taxon>Gemmatales</taxon>
        <taxon>Gemmataceae</taxon>
        <taxon>Fimbriiglobus</taxon>
    </lineage>
</organism>
<evidence type="ECO:0000259" key="7">
    <source>
        <dbReference type="PROSITE" id="PS51900"/>
    </source>
</evidence>
<dbReference type="PANTHER" id="PTHR30349:SF64">
    <property type="entry name" value="PROPHAGE INTEGRASE INTD-RELATED"/>
    <property type="match status" value="1"/>
</dbReference>
<accession>A0A225E438</accession>
<protein>
    <submittedName>
        <fullName evidence="8">Site-specific recombinase XerD</fullName>
    </submittedName>
</protein>
<evidence type="ECO:0000256" key="1">
    <source>
        <dbReference type="ARBA" id="ARBA00008857"/>
    </source>
</evidence>
<evidence type="ECO:0000256" key="3">
    <source>
        <dbReference type="ARBA" id="ARBA00023125"/>
    </source>
</evidence>
<dbReference type="AlphaFoldDB" id="A0A225E438"/>
<comment type="similarity">
    <text evidence="1">Belongs to the 'phage' integrase family.</text>
</comment>
<dbReference type="InterPro" id="IPR013762">
    <property type="entry name" value="Integrase-like_cat_sf"/>
</dbReference>
<keyword evidence="2" id="KW-0229">DNA integration</keyword>
<dbReference type="Pfam" id="PF00589">
    <property type="entry name" value="Phage_integrase"/>
    <property type="match status" value="1"/>
</dbReference>
<dbReference type="InterPro" id="IPR044068">
    <property type="entry name" value="CB"/>
</dbReference>
<dbReference type="Proteomes" id="UP000214646">
    <property type="component" value="Unassembled WGS sequence"/>
</dbReference>
<keyword evidence="4" id="KW-0233">DNA recombination</keyword>
<evidence type="ECO:0000256" key="2">
    <source>
        <dbReference type="ARBA" id="ARBA00022908"/>
    </source>
</evidence>
<dbReference type="GO" id="GO:0003677">
    <property type="term" value="F:DNA binding"/>
    <property type="evidence" value="ECO:0007669"/>
    <property type="project" value="UniProtKB-UniRule"/>
</dbReference>
<dbReference type="Gene3D" id="1.10.443.10">
    <property type="entry name" value="Intergrase catalytic core"/>
    <property type="match status" value="1"/>
</dbReference>
<dbReference type="GO" id="GO:0015074">
    <property type="term" value="P:DNA integration"/>
    <property type="evidence" value="ECO:0007669"/>
    <property type="project" value="UniProtKB-KW"/>
</dbReference>
<evidence type="ECO:0000313" key="9">
    <source>
        <dbReference type="Proteomes" id="UP000214646"/>
    </source>
</evidence>
<comment type="caution">
    <text evidence="8">The sequence shown here is derived from an EMBL/GenBank/DDBJ whole genome shotgun (WGS) entry which is preliminary data.</text>
</comment>
<proteinExistence type="inferred from homology"/>
<dbReference type="PROSITE" id="PS51898">
    <property type="entry name" value="TYR_RECOMBINASE"/>
    <property type="match status" value="1"/>
</dbReference>